<dbReference type="AlphaFoldDB" id="A0A8H4VRI1"/>
<protein>
    <recommendedName>
        <fullName evidence="3">DUF7729 domain-containing protein</fullName>
    </recommendedName>
</protein>
<name>A0A8H4VRI1_9HELO</name>
<dbReference type="Proteomes" id="UP000566819">
    <property type="component" value="Unassembled WGS sequence"/>
</dbReference>
<feature type="domain" description="DUF7729" evidence="3">
    <location>
        <begin position="162"/>
        <end position="384"/>
    </location>
</feature>
<gene>
    <name evidence="4" type="ORF">G7Y89_g14635</name>
</gene>
<proteinExistence type="predicted"/>
<evidence type="ECO:0000256" key="2">
    <source>
        <dbReference type="SAM" id="Phobius"/>
    </source>
</evidence>
<comment type="caution">
    <text evidence="4">The sequence shown here is derived from an EMBL/GenBank/DDBJ whole genome shotgun (WGS) entry which is preliminary data.</text>
</comment>
<dbReference type="Pfam" id="PF24855">
    <property type="entry name" value="DUF7729"/>
    <property type="match status" value="1"/>
</dbReference>
<dbReference type="OrthoDB" id="2564812at2759"/>
<sequence length="420" mass="44232">MIAAVELYQAGVERRQVSAQSSHHSNSPVQGNKRTFRHRSLFSAHFLFFAFLICCLPACSASMYIKEQMVETVDDVPGSEGSTPARLANSGIILVDQSPPPRALQWTLGTVENGLERRDDPFGSSDSQVSTSSTVSETTTTTTLATSSTGIATAAATAASSPLPSPFDSGFSSNITSSCSDFMTRMLSNATFKSCLPVSLLLQVSHFILDANSNKLIVSQNSVSFFQAEKSLVTITQTLDATCNASVTSCTSLMSAFASNITSTSACSTDLSLQNPLIEQAKLGLVAYKPLYTATCLKNPVSKSYCFAEAITNVTNPSDNYIYYLPLNVTLPGGSLPTCNTCLQNTMAVFEAASADRSSALASDYVNAAMQVNVNCGPSFVNASLAASIVSSAPSSISLAFSGGNIGLIALVMLISSWLL</sequence>
<organism evidence="4 5">
    <name type="scientific">Cudoniella acicularis</name>
    <dbReference type="NCBI Taxonomy" id="354080"/>
    <lineage>
        <taxon>Eukaryota</taxon>
        <taxon>Fungi</taxon>
        <taxon>Dikarya</taxon>
        <taxon>Ascomycota</taxon>
        <taxon>Pezizomycotina</taxon>
        <taxon>Leotiomycetes</taxon>
        <taxon>Helotiales</taxon>
        <taxon>Tricladiaceae</taxon>
        <taxon>Cudoniella</taxon>
    </lineage>
</organism>
<feature type="transmembrane region" description="Helical" evidence="2">
    <location>
        <begin position="397"/>
        <end position="419"/>
    </location>
</feature>
<reference evidence="4 5" key="1">
    <citation type="submission" date="2020-03" db="EMBL/GenBank/DDBJ databases">
        <title>Draft Genome Sequence of Cudoniella acicularis.</title>
        <authorList>
            <person name="Buettner E."/>
            <person name="Kellner H."/>
        </authorList>
    </citation>
    <scope>NUCLEOTIDE SEQUENCE [LARGE SCALE GENOMIC DNA]</scope>
    <source>
        <strain evidence="4 5">DSM 108380</strain>
    </source>
</reference>
<evidence type="ECO:0000256" key="1">
    <source>
        <dbReference type="SAM" id="MobiDB-lite"/>
    </source>
</evidence>
<dbReference type="EMBL" id="JAAMPI010001987">
    <property type="protein sequence ID" value="KAF4620186.1"/>
    <property type="molecule type" value="Genomic_DNA"/>
</dbReference>
<evidence type="ECO:0000313" key="4">
    <source>
        <dbReference type="EMBL" id="KAF4620186.1"/>
    </source>
</evidence>
<keyword evidence="2" id="KW-0472">Membrane</keyword>
<evidence type="ECO:0000259" key="3">
    <source>
        <dbReference type="Pfam" id="PF24855"/>
    </source>
</evidence>
<evidence type="ECO:0000313" key="5">
    <source>
        <dbReference type="Proteomes" id="UP000566819"/>
    </source>
</evidence>
<dbReference type="InterPro" id="IPR056146">
    <property type="entry name" value="DUF7729"/>
</dbReference>
<feature type="compositionally biased region" description="Low complexity" evidence="1">
    <location>
        <begin position="124"/>
        <end position="142"/>
    </location>
</feature>
<dbReference type="PANTHER" id="PTHR39460:SF1">
    <property type="entry name" value="C6 TRANSCRIPTION FACTOR"/>
    <property type="match status" value="1"/>
</dbReference>
<keyword evidence="2" id="KW-1133">Transmembrane helix</keyword>
<accession>A0A8H4VRI1</accession>
<feature type="transmembrane region" description="Helical" evidence="2">
    <location>
        <begin position="41"/>
        <end position="65"/>
    </location>
</feature>
<dbReference type="PANTHER" id="PTHR39460">
    <property type="entry name" value="EXPRESSED PROTEIN"/>
    <property type="match status" value="1"/>
</dbReference>
<feature type="region of interest" description="Disordered" evidence="1">
    <location>
        <begin position="115"/>
        <end position="142"/>
    </location>
</feature>
<keyword evidence="2" id="KW-0812">Transmembrane</keyword>
<keyword evidence="5" id="KW-1185">Reference proteome</keyword>